<accession>H1LHH6</accession>
<dbReference type="STRING" id="797516.HMPREF9104_02067"/>
<organism evidence="1 2">
    <name type="scientific">Lentilactobacillus kisonensis F0435</name>
    <dbReference type="NCBI Taxonomy" id="797516"/>
    <lineage>
        <taxon>Bacteria</taxon>
        <taxon>Bacillati</taxon>
        <taxon>Bacillota</taxon>
        <taxon>Bacilli</taxon>
        <taxon>Lactobacillales</taxon>
        <taxon>Lactobacillaceae</taxon>
        <taxon>Lentilactobacillus</taxon>
    </lineage>
</organism>
<dbReference type="EMBL" id="AGRJ01000179">
    <property type="protein sequence ID" value="EHO50426.1"/>
    <property type="molecule type" value="Genomic_DNA"/>
</dbReference>
<evidence type="ECO:0000313" key="1">
    <source>
        <dbReference type="EMBL" id="EHO50426.1"/>
    </source>
</evidence>
<gene>
    <name evidence="1" type="ORF">HMPREF9104_02067</name>
</gene>
<proteinExistence type="predicted"/>
<dbReference type="Proteomes" id="UP000005025">
    <property type="component" value="Unassembled WGS sequence"/>
</dbReference>
<dbReference type="AlphaFoldDB" id="H1LHH6"/>
<sequence>MEVSALRSCPTKLSERNKAVYNRGVSLLQEKFLGLEFFVRGAYAQIVALRSCPIISERSKAVRNR</sequence>
<name>H1LHH6_9LACO</name>
<evidence type="ECO:0000313" key="2">
    <source>
        <dbReference type="Proteomes" id="UP000005025"/>
    </source>
</evidence>
<comment type="caution">
    <text evidence="1">The sequence shown here is derived from an EMBL/GenBank/DDBJ whole genome shotgun (WGS) entry which is preliminary data.</text>
</comment>
<feature type="non-terminal residue" evidence="1">
    <location>
        <position position="65"/>
    </location>
</feature>
<reference evidence="1 2" key="1">
    <citation type="submission" date="2011-09" db="EMBL/GenBank/DDBJ databases">
        <authorList>
            <person name="Weinstock G."/>
            <person name="Sodergren E."/>
            <person name="Clifton S."/>
            <person name="Fulton L."/>
            <person name="Fulton B."/>
            <person name="Courtney L."/>
            <person name="Fronick C."/>
            <person name="Harrison M."/>
            <person name="Strong C."/>
            <person name="Farmer C."/>
            <person name="Delahaunty K."/>
            <person name="Markovic C."/>
            <person name="Hall O."/>
            <person name="Minx P."/>
            <person name="Tomlinson C."/>
            <person name="Mitreva M."/>
            <person name="Hou S."/>
            <person name="Chen J."/>
            <person name="Wollam A."/>
            <person name="Pepin K.H."/>
            <person name="Johnson M."/>
            <person name="Bhonagiri V."/>
            <person name="Zhang X."/>
            <person name="Suruliraj S."/>
            <person name="Warren W."/>
            <person name="Chinwalla A."/>
            <person name="Mardis E.R."/>
            <person name="Wilson R.K."/>
        </authorList>
    </citation>
    <scope>NUCLEOTIDE SEQUENCE [LARGE SCALE GENOMIC DNA]</scope>
    <source>
        <strain evidence="1 2">F0435</strain>
    </source>
</reference>
<protein>
    <submittedName>
        <fullName evidence="1">Uncharacterized protein</fullName>
    </submittedName>
</protein>
<dbReference type="HOGENOM" id="CLU_2854965_0_0_9"/>